<protein>
    <submittedName>
        <fullName evidence="2">GNAT family N-acetyltransferase</fullName>
    </submittedName>
</protein>
<reference evidence="2" key="2">
    <citation type="submission" date="2021-09" db="EMBL/GenBank/DDBJ databases">
        <authorList>
            <person name="Gilroy R."/>
        </authorList>
    </citation>
    <scope>NUCLEOTIDE SEQUENCE</scope>
    <source>
        <strain evidence="2">ChiGjej5B5-7349</strain>
    </source>
</reference>
<dbReference type="AlphaFoldDB" id="A0A921MAX7"/>
<name>A0A921MAX7_9MICO</name>
<proteinExistence type="predicted"/>
<reference evidence="2" key="1">
    <citation type="journal article" date="2021" name="PeerJ">
        <title>Extensive microbial diversity within the chicken gut microbiome revealed by metagenomics and culture.</title>
        <authorList>
            <person name="Gilroy R."/>
            <person name="Ravi A."/>
            <person name="Getino M."/>
            <person name="Pursley I."/>
            <person name="Horton D.L."/>
            <person name="Alikhan N.F."/>
            <person name="Baker D."/>
            <person name="Gharbi K."/>
            <person name="Hall N."/>
            <person name="Watson M."/>
            <person name="Adriaenssens E.M."/>
            <person name="Foster-Nyarko E."/>
            <person name="Jarju S."/>
            <person name="Secka A."/>
            <person name="Antonio M."/>
            <person name="Oren A."/>
            <person name="Chaudhuri R.R."/>
            <person name="La Ragione R."/>
            <person name="Hildebrand F."/>
            <person name="Pallen M.J."/>
        </authorList>
    </citation>
    <scope>NUCLEOTIDE SEQUENCE</scope>
    <source>
        <strain evidence="2">ChiGjej5B5-7349</strain>
    </source>
</reference>
<dbReference type="Proteomes" id="UP000784435">
    <property type="component" value="Unassembled WGS sequence"/>
</dbReference>
<comment type="caution">
    <text evidence="2">The sequence shown here is derived from an EMBL/GenBank/DDBJ whole genome shotgun (WGS) entry which is preliminary data.</text>
</comment>
<dbReference type="CDD" id="cd04301">
    <property type="entry name" value="NAT_SF"/>
    <property type="match status" value="1"/>
</dbReference>
<dbReference type="InterPro" id="IPR016181">
    <property type="entry name" value="Acyl_CoA_acyltransferase"/>
</dbReference>
<dbReference type="Pfam" id="PF00583">
    <property type="entry name" value="Acetyltransf_1"/>
    <property type="match status" value="1"/>
</dbReference>
<organism evidence="2 3">
    <name type="scientific">Brevibacterium senegalense</name>
    <dbReference type="NCBI Taxonomy" id="1033736"/>
    <lineage>
        <taxon>Bacteria</taxon>
        <taxon>Bacillati</taxon>
        <taxon>Actinomycetota</taxon>
        <taxon>Actinomycetes</taxon>
        <taxon>Micrococcales</taxon>
        <taxon>Brevibacteriaceae</taxon>
        <taxon>Brevibacterium</taxon>
    </lineage>
</organism>
<evidence type="ECO:0000259" key="1">
    <source>
        <dbReference type="PROSITE" id="PS51186"/>
    </source>
</evidence>
<dbReference type="GO" id="GO:0016747">
    <property type="term" value="F:acyltransferase activity, transferring groups other than amino-acyl groups"/>
    <property type="evidence" value="ECO:0007669"/>
    <property type="project" value="InterPro"/>
</dbReference>
<dbReference type="PROSITE" id="PS51186">
    <property type="entry name" value="GNAT"/>
    <property type="match status" value="1"/>
</dbReference>
<evidence type="ECO:0000313" key="3">
    <source>
        <dbReference type="Proteomes" id="UP000784435"/>
    </source>
</evidence>
<dbReference type="InterPro" id="IPR000182">
    <property type="entry name" value="GNAT_dom"/>
</dbReference>
<evidence type="ECO:0000313" key="2">
    <source>
        <dbReference type="EMBL" id="HJG78844.1"/>
    </source>
</evidence>
<feature type="domain" description="N-acetyltransferase" evidence="1">
    <location>
        <begin position="1"/>
        <end position="162"/>
    </location>
</feature>
<dbReference type="Gene3D" id="3.40.630.30">
    <property type="match status" value="1"/>
</dbReference>
<dbReference type="EMBL" id="DYUK01000013">
    <property type="protein sequence ID" value="HJG78844.1"/>
    <property type="molecule type" value="Genomic_DNA"/>
</dbReference>
<gene>
    <name evidence="2" type="ORF">K8V08_00340</name>
</gene>
<dbReference type="SUPFAM" id="SSF55729">
    <property type="entry name" value="Acyl-CoA N-acyltransferases (Nat)"/>
    <property type="match status" value="1"/>
</dbReference>
<accession>A0A921MAX7</accession>
<sequence length="162" mass="17559">MRLVPVPDDATAEETLRPFLAQSVNWSIDSPPLSDEQIAADEVLAGYLDGWGREGDTGVVILDETDRPVGGAWVRLPREDWRGEGWAGDQIPELRIAVDPDEQGKGYGTHLVRAVLDLLRLSGRGSVSLAVHQLNTAGEFFAQNGFVIAGRNGDADVLLRSI</sequence>